<feature type="region of interest" description="Disordered" evidence="3">
    <location>
        <begin position="227"/>
        <end position="273"/>
    </location>
</feature>
<comment type="caution">
    <text evidence="4">The sequence shown here is derived from an EMBL/GenBank/DDBJ whole genome shotgun (WGS) entry which is preliminary data.</text>
</comment>
<keyword evidence="5" id="KW-1185">Reference proteome</keyword>
<dbReference type="InterPro" id="IPR006689">
    <property type="entry name" value="Small_GTPase_ARF/SAR"/>
</dbReference>
<evidence type="ECO:0000313" key="5">
    <source>
        <dbReference type="Proteomes" id="UP001642540"/>
    </source>
</evidence>
<accession>A0ABP1R4X4</accession>
<keyword evidence="2" id="KW-0342">GTP-binding</keyword>
<dbReference type="SUPFAM" id="SSF52540">
    <property type="entry name" value="P-loop containing nucleoside triphosphate hydrolases"/>
    <property type="match status" value="1"/>
</dbReference>
<evidence type="ECO:0000256" key="2">
    <source>
        <dbReference type="ARBA" id="ARBA00023134"/>
    </source>
</evidence>
<evidence type="ECO:0000256" key="1">
    <source>
        <dbReference type="ARBA" id="ARBA00022741"/>
    </source>
</evidence>
<feature type="compositionally biased region" description="Basic and acidic residues" evidence="3">
    <location>
        <begin position="242"/>
        <end position="255"/>
    </location>
</feature>
<feature type="compositionally biased region" description="Basic and acidic residues" evidence="3">
    <location>
        <begin position="182"/>
        <end position="194"/>
    </location>
</feature>
<feature type="region of interest" description="Disordered" evidence="3">
    <location>
        <begin position="172"/>
        <end position="194"/>
    </location>
</feature>
<keyword evidence="1" id="KW-0547">Nucleotide-binding</keyword>
<dbReference type="Gene3D" id="3.40.50.300">
    <property type="entry name" value="P-loop containing nucleotide triphosphate hydrolases"/>
    <property type="match status" value="1"/>
</dbReference>
<reference evidence="4 5" key="1">
    <citation type="submission" date="2024-08" db="EMBL/GenBank/DDBJ databases">
        <authorList>
            <person name="Cucini C."/>
            <person name="Frati F."/>
        </authorList>
    </citation>
    <scope>NUCLEOTIDE SEQUENCE [LARGE SCALE GENOMIC DNA]</scope>
</reference>
<dbReference type="Proteomes" id="UP001642540">
    <property type="component" value="Unassembled WGS sequence"/>
</dbReference>
<feature type="compositionally biased region" description="Basic residues" evidence="3">
    <location>
        <begin position="231"/>
        <end position="241"/>
    </location>
</feature>
<dbReference type="Pfam" id="PF00025">
    <property type="entry name" value="Arf"/>
    <property type="match status" value="1"/>
</dbReference>
<proteinExistence type="predicted"/>
<dbReference type="EMBL" id="CAXLJM020000057">
    <property type="protein sequence ID" value="CAL8118533.1"/>
    <property type="molecule type" value="Genomic_DNA"/>
</dbReference>
<protein>
    <submittedName>
        <fullName evidence="4">Uncharacterized protein</fullName>
    </submittedName>
</protein>
<evidence type="ECO:0000313" key="4">
    <source>
        <dbReference type="EMBL" id="CAL8118533.1"/>
    </source>
</evidence>
<sequence length="273" mass="30690">MIAGKTLICNILGNEMNMDSSIGRPPYRPTNSVRIVEFSVPNVDIRKYTVEVDAQIWEIGGNPRLKSIWPGVQSNLDGIILVYDTNNELHVRDMSALHMHFVTHSSLNPAQCLIIGNQFRGMRENGPAKIVGVGPRVRHFAVNVDDDPNYLRDEFRHYLTGVAQFATDSHEKVANGPFMGDGPKEGEGDGPMRKNNKREFEYSPQQYDTGSGLESDGNCAFTEFHNARSSKASRARKHRAGAKNEDTRLEDETFSRTRLAPDSFSIHRRSRND</sequence>
<gene>
    <name evidence="4" type="ORF">ODALV1_LOCUS18176</name>
</gene>
<dbReference type="InterPro" id="IPR027417">
    <property type="entry name" value="P-loop_NTPase"/>
</dbReference>
<name>A0ABP1R4X4_9HEXA</name>
<evidence type="ECO:0000256" key="3">
    <source>
        <dbReference type="SAM" id="MobiDB-lite"/>
    </source>
</evidence>
<organism evidence="4 5">
    <name type="scientific">Orchesella dallaii</name>
    <dbReference type="NCBI Taxonomy" id="48710"/>
    <lineage>
        <taxon>Eukaryota</taxon>
        <taxon>Metazoa</taxon>
        <taxon>Ecdysozoa</taxon>
        <taxon>Arthropoda</taxon>
        <taxon>Hexapoda</taxon>
        <taxon>Collembola</taxon>
        <taxon>Entomobryomorpha</taxon>
        <taxon>Entomobryoidea</taxon>
        <taxon>Orchesellidae</taxon>
        <taxon>Orchesellinae</taxon>
        <taxon>Orchesella</taxon>
    </lineage>
</organism>